<feature type="transmembrane region" description="Helical" evidence="3">
    <location>
        <begin position="94"/>
        <end position="115"/>
    </location>
</feature>
<feature type="transmembrane region" description="Helical" evidence="3">
    <location>
        <begin position="288"/>
        <end position="307"/>
    </location>
</feature>
<evidence type="ECO:0000256" key="2">
    <source>
        <dbReference type="SAM" id="MobiDB-lite"/>
    </source>
</evidence>
<feature type="transmembrane region" description="Helical" evidence="3">
    <location>
        <begin position="127"/>
        <end position="149"/>
    </location>
</feature>
<sequence length="1097" mass="127828">MSLVTFVKDTTNFVQLIGQEPFPLAFSHFVTWIAGKFFSIFSFKWLIDFPLFPIFIPKLSTQVIQEGLNINNANQPFESLGFFSSSEKSGLLKLIPGFFNSIFLVLPFSPARILWIRQLLVQGIPAGISSGVGLIVGQSLFLAIVLFGFRPFLHIWSSIEPFSYLIGIVWFFIIFDQLCSNKTPTIKWEDSKSCIQIFVQSCFLGCVEQTTLGQYLSGLTTTGESFFNEGFSSSSKLQFVLTQGSYLIGVVVGLCVFGSLLTFVIWQSSQVWYQASALPYNMWQSQRVHPILLLLYGSCLIASIPYYSWDYLLNKPLGFLPDDKGLDSLLEKWVGIQSDPQLPRWRDYYMRNSGGEGGILGDGWLWSRYDQADFPASQKKRALEAMLISHEWFPHWAKDRGPLNMEYSPAKPSILKQFSRKVASLSVPGKGPIRTLVWPKDRRERTIQRDSIRGVKNWSPNRTRKLNTFWGKLRTAKGLEKSDLLQASRFVAFGRLRHISSSPVPEDNPFVNVASKNVLGNDPLDHLVSKWTHNSRLDQGIQELDAELSVFSSENDKGFKVYSNKRRKFPIHAWLATRSQLMPEIELQKEQFNKFHKYWVLRNLLRPRFIKWRLKPSEENFVWMARQRSSKKVKDDELELIFLNEEKQKLKKDEANLLRLQHYLKVGNELSEKVSPNKKLSSKKSKKQKVLPKMEPSSFYRAFRPLKLQTPEVNSISVQRNQSKYRRNIIKQDRLDARFRNLRQDSEIFLELDGSKERSFVFGLNRPRFSQTRNSQRKGDRRLWRRRVPLRPTPVGPSRWSSFNYFRQQVYQKALATTVDNVMKGQPKDFHLTAGEEEKLLKHKLQLARYYDSLRKYTKSSQFDRFVPGGSRTYTDGVYNHQFKGTLSYIRRLFYVTPLQSQNMEGGRVYKMSQLLYDRDVKNPMVHEEIENNVESKEPFLQALPSPSPFYTGWDNTDHKMILTVRTLPRITAGYRVPAMEDSFTAWPYTTEKIRKLARPRVFTVETINMSESTRMAFSWNWENLQLGFSWRTTPRDRNWYSESLENPFTVKAPLGYWARAQERQVFLKKSLKNRRWNRWYFRIPALPRLGGFSWGA</sequence>
<dbReference type="GeneID" id="40351257"/>
<keyword evidence="1" id="KW-0175">Coiled coil</keyword>
<feature type="transmembrane region" description="Helical" evidence="3">
    <location>
        <begin position="161"/>
        <end position="179"/>
    </location>
</feature>
<gene>
    <name evidence="4" type="primary">ycf1</name>
</gene>
<keyword evidence="3" id="KW-1133">Transmembrane helix</keyword>
<name>A0A4D6C4Z1_9CHLO</name>
<evidence type="ECO:0000256" key="1">
    <source>
        <dbReference type="SAM" id="Coils"/>
    </source>
</evidence>
<reference evidence="4" key="1">
    <citation type="journal article" date="2019" name="Genome Biol. Evol.">
        <title>Tracing the Evolution of the Plastome and Mitogenome in the Chloropicophyceae Uncovered Convergent tRNA Gene Losses and a Variant Plastid Genetic Code.</title>
        <authorList>
            <person name="Turmel M."/>
            <person name="Dos Santos A.L."/>
            <person name="Otis C."/>
            <person name="Sergerie R."/>
            <person name="Lemieux C."/>
        </authorList>
    </citation>
    <scope>NUCLEOTIDE SEQUENCE</scope>
</reference>
<proteinExistence type="predicted"/>
<feature type="transmembrane region" description="Helical" evidence="3">
    <location>
        <begin position="246"/>
        <end position="268"/>
    </location>
</feature>
<dbReference type="RefSeq" id="YP_009646506.1">
    <property type="nucleotide sequence ID" value="NC_042488.1"/>
</dbReference>
<keyword evidence="4" id="KW-0150">Chloroplast</keyword>
<keyword evidence="3" id="KW-0812">Transmembrane</keyword>
<evidence type="ECO:0000313" key="4">
    <source>
        <dbReference type="EMBL" id="QBX98228.1"/>
    </source>
</evidence>
<keyword evidence="3" id="KW-0472">Membrane</keyword>
<feature type="region of interest" description="Disordered" evidence="2">
    <location>
        <begin position="674"/>
        <end position="693"/>
    </location>
</feature>
<accession>A0A4D6C4Z1</accession>
<geneLocation type="chloroplast" evidence="4"/>
<feature type="compositionally biased region" description="Basic residues" evidence="2">
    <location>
        <begin position="680"/>
        <end position="690"/>
    </location>
</feature>
<feature type="coiled-coil region" evidence="1">
    <location>
        <begin position="633"/>
        <end position="660"/>
    </location>
</feature>
<evidence type="ECO:0000256" key="3">
    <source>
        <dbReference type="SAM" id="Phobius"/>
    </source>
</evidence>
<protein>
    <submittedName>
        <fullName evidence="4">Hypothetical chloroplast RF1</fullName>
    </submittedName>
</protein>
<dbReference type="AlphaFoldDB" id="A0A4D6C4Z1"/>
<organism evidence="4">
    <name type="scientific">Chloropicon maureeniae</name>
    <dbReference type="NCBI Taxonomy" id="1461542"/>
    <lineage>
        <taxon>Eukaryota</taxon>
        <taxon>Viridiplantae</taxon>
        <taxon>Chlorophyta</taxon>
        <taxon>Chloropicophyceae</taxon>
        <taxon>Chloropicales</taxon>
        <taxon>Chloropicaceae</taxon>
        <taxon>Chloropicon</taxon>
    </lineage>
</organism>
<keyword evidence="4" id="KW-0934">Plastid</keyword>
<dbReference type="EMBL" id="MK085994">
    <property type="protein sequence ID" value="QBX98228.1"/>
    <property type="molecule type" value="Genomic_DNA"/>
</dbReference>